<accession>A0ABD0VI55</accession>
<dbReference type="EMBL" id="JANQDX010000005">
    <property type="protein sequence ID" value="KAL0924827.1"/>
    <property type="molecule type" value="Genomic_DNA"/>
</dbReference>
<gene>
    <name evidence="1" type="ORF">M5K25_005685</name>
</gene>
<comment type="caution">
    <text evidence="1">The sequence shown here is derived from an EMBL/GenBank/DDBJ whole genome shotgun (WGS) entry which is preliminary data.</text>
</comment>
<proteinExistence type="predicted"/>
<protein>
    <submittedName>
        <fullName evidence="1">Uncharacterized protein</fullName>
    </submittedName>
</protein>
<organism evidence="1 2">
    <name type="scientific">Dendrobium thyrsiflorum</name>
    <name type="common">Pinecone-like raceme dendrobium</name>
    <name type="synonym">Orchid</name>
    <dbReference type="NCBI Taxonomy" id="117978"/>
    <lineage>
        <taxon>Eukaryota</taxon>
        <taxon>Viridiplantae</taxon>
        <taxon>Streptophyta</taxon>
        <taxon>Embryophyta</taxon>
        <taxon>Tracheophyta</taxon>
        <taxon>Spermatophyta</taxon>
        <taxon>Magnoliopsida</taxon>
        <taxon>Liliopsida</taxon>
        <taxon>Asparagales</taxon>
        <taxon>Orchidaceae</taxon>
        <taxon>Epidendroideae</taxon>
        <taxon>Malaxideae</taxon>
        <taxon>Dendrobiinae</taxon>
        <taxon>Dendrobium</taxon>
    </lineage>
</organism>
<keyword evidence="2" id="KW-1185">Reference proteome</keyword>
<name>A0ABD0VI55_DENTH</name>
<reference evidence="1 2" key="1">
    <citation type="journal article" date="2024" name="Plant Biotechnol. J.">
        <title>Dendrobium thyrsiflorum genome and its molecular insights into genes involved in important horticultural traits.</title>
        <authorList>
            <person name="Chen B."/>
            <person name="Wang J.Y."/>
            <person name="Zheng P.J."/>
            <person name="Li K.L."/>
            <person name="Liang Y.M."/>
            <person name="Chen X.F."/>
            <person name="Zhang C."/>
            <person name="Zhao X."/>
            <person name="He X."/>
            <person name="Zhang G.Q."/>
            <person name="Liu Z.J."/>
            <person name="Xu Q."/>
        </authorList>
    </citation>
    <scope>NUCLEOTIDE SEQUENCE [LARGE SCALE GENOMIC DNA]</scope>
    <source>
        <strain evidence="1">GZMU011</strain>
    </source>
</reference>
<sequence>MADPELDSSFVYNKQGFVDIIRSHFFDPNLEVDDSIEEYVEHIIFTLSSAIKEKICNVQWKITAKPQQG</sequence>
<evidence type="ECO:0000313" key="2">
    <source>
        <dbReference type="Proteomes" id="UP001552299"/>
    </source>
</evidence>
<dbReference type="Proteomes" id="UP001552299">
    <property type="component" value="Unassembled WGS sequence"/>
</dbReference>
<evidence type="ECO:0000313" key="1">
    <source>
        <dbReference type="EMBL" id="KAL0924827.1"/>
    </source>
</evidence>
<dbReference type="AlphaFoldDB" id="A0ABD0VI55"/>